<dbReference type="PANTHER" id="PTHR24359">
    <property type="entry name" value="SERINE/THREONINE-PROTEIN KINASE SBK1"/>
    <property type="match status" value="1"/>
</dbReference>
<keyword evidence="5" id="KW-1185">Reference proteome</keyword>
<accession>A0AAV5UG64</accession>
<evidence type="ECO:0000256" key="1">
    <source>
        <dbReference type="PROSITE-ProRule" id="PRU10141"/>
    </source>
</evidence>
<feature type="domain" description="Protein kinase" evidence="3">
    <location>
        <begin position="284"/>
        <end position="534"/>
    </location>
</feature>
<organism evidence="4 5">
    <name type="scientific">Pristionchus entomophagus</name>
    <dbReference type="NCBI Taxonomy" id="358040"/>
    <lineage>
        <taxon>Eukaryota</taxon>
        <taxon>Metazoa</taxon>
        <taxon>Ecdysozoa</taxon>
        <taxon>Nematoda</taxon>
        <taxon>Chromadorea</taxon>
        <taxon>Rhabditida</taxon>
        <taxon>Rhabditina</taxon>
        <taxon>Diplogasteromorpha</taxon>
        <taxon>Diplogasteroidea</taxon>
        <taxon>Neodiplogasteridae</taxon>
        <taxon>Pristionchus</taxon>
    </lineage>
</organism>
<dbReference type="PROSITE" id="PS00107">
    <property type="entry name" value="PROTEIN_KINASE_ATP"/>
    <property type="match status" value="1"/>
</dbReference>
<dbReference type="InterPro" id="IPR011009">
    <property type="entry name" value="Kinase-like_dom_sf"/>
</dbReference>
<keyword evidence="1" id="KW-0067">ATP-binding</keyword>
<dbReference type="GO" id="GO:0004674">
    <property type="term" value="F:protein serine/threonine kinase activity"/>
    <property type="evidence" value="ECO:0007669"/>
    <property type="project" value="TreeGrafter"/>
</dbReference>
<protein>
    <recommendedName>
        <fullName evidence="3">Protein kinase domain-containing protein</fullName>
    </recommendedName>
</protein>
<dbReference type="Gene3D" id="1.10.510.10">
    <property type="entry name" value="Transferase(Phosphotransferase) domain 1"/>
    <property type="match status" value="2"/>
</dbReference>
<dbReference type="SUPFAM" id="SSF56112">
    <property type="entry name" value="Protein kinase-like (PK-like)"/>
    <property type="match status" value="1"/>
</dbReference>
<dbReference type="InterPro" id="IPR017441">
    <property type="entry name" value="Protein_kinase_ATP_BS"/>
</dbReference>
<dbReference type="InterPro" id="IPR000719">
    <property type="entry name" value="Prot_kinase_dom"/>
</dbReference>
<dbReference type="Proteomes" id="UP001432027">
    <property type="component" value="Unassembled WGS sequence"/>
</dbReference>
<dbReference type="AlphaFoldDB" id="A0AAV5UG64"/>
<name>A0AAV5UG64_9BILA</name>
<dbReference type="GO" id="GO:0005524">
    <property type="term" value="F:ATP binding"/>
    <property type="evidence" value="ECO:0007669"/>
    <property type="project" value="UniProtKB-UniRule"/>
</dbReference>
<feature type="region of interest" description="Disordered" evidence="2">
    <location>
        <begin position="151"/>
        <end position="203"/>
    </location>
</feature>
<evidence type="ECO:0000256" key="2">
    <source>
        <dbReference type="SAM" id="MobiDB-lite"/>
    </source>
</evidence>
<dbReference type="PANTHER" id="PTHR24359:SF1">
    <property type="entry name" value="INHIBITOR OF NUCLEAR FACTOR KAPPA-B KINASE EPSILON SUBUNIT HOMOLOG 1-RELATED"/>
    <property type="match status" value="1"/>
</dbReference>
<reference evidence="4" key="1">
    <citation type="submission" date="2023-10" db="EMBL/GenBank/DDBJ databases">
        <title>Genome assembly of Pristionchus species.</title>
        <authorList>
            <person name="Yoshida K."/>
            <person name="Sommer R.J."/>
        </authorList>
    </citation>
    <scope>NUCLEOTIDE SEQUENCE</scope>
    <source>
        <strain evidence="4">RS0144</strain>
    </source>
</reference>
<dbReference type="PROSITE" id="PS50011">
    <property type="entry name" value="PROTEIN_KINASE_DOM"/>
    <property type="match status" value="1"/>
</dbReference>
<dbReference type="EMBL" id="BTSX01000006">
    <property type="protein sequence ID" value="GMT06001.1"/>
    <property type="molecule type" value="Genomic_DNA"/>
</dbReference>
<keyword evidence="1" id="KW-0547">Nucleotide-binding</keyword>
<feature type="compositionally biased region" description="Basic residues" evidence="2">
    <location>
        <begin position="58"/>
        <end position="68"/>
    </location>
</feature>
<dbReference type="Pfam" id="PF00069">
    <property type="entry name" value="Pkinase"/>
    <property type="match status" value="1"/>
</dbReference>
<evidence type="ECO:0000313" key="4">
    <source>
        <dbReference type="EMBL" id="GMT06001.1"/>
    </source>
</evidence>
<feature type="binding site" evidence="1">
    <location>
        <position position="313"/>
    </location>
    <ligand>
        <name>ATP</name>
        <dbReference type="ChEBI" id="CHEBI:30616"/>
    </ligand>
</feature>
<evidence type="ECO:0000313" key="5">
    <source>
        <dbReference type="Proteomes" id="UP001432027"/>
    </source>
</evidence>
<feature type="region of interest" description="Disordered" evidence="2">
    <location>
        <begin position="233"/>
        <end position="258"/>
    </location>
</feature>
<feature type="compositionally biased region" description="Basic residues" evidence="2">
    <location>
        <begin position="233"/>
        <end position="246"/>
    </location>
</feature>
<feature type="compositionally biased region" description="Low complexity" evidence="2">
    <location>
        <begin position="180"/>
        <end position="189"/>
    </location>
</feature>
<sequence length="546" mass="62299">AGRHCFRRKNYATFYTSQTSMEREVERSLKKKNLDLHRSNKPDRPEPVLRDMPTTSKARPKKEGSKKKKDGDSSGSPSPLTLKRIKAVRAMLRKNESPRSGLKPSHTIGTRSASDYGLVTVGKLLAEQRKLSDFGLIPAVPVHVFLSPSELRHTQPAPSRRGNMPPRPPKRSLKDRLRSLRLSGDDNNNPPGPSNSPSANSIQTNILETPDEPLASHIRKSISFNEAQLAIHQKKNSVKKGKKKRESRSSYELSDPSKRRTSVFLKRGSLSMEPIKKVELDDVYGVYKQLGTGRFGYIKLAEHKQSRTKIAIKFFPRPAIKQNDFAREYNYSFFLSPHPAIIDTFEGMFQTSDDSAFFFVQELCPSASLRELIEHSVTGLGEENTKKVMLSVLSAVEFMHNENLIKLTDFGMTRKVDTQVKHLEFVTIYHAPELCETVVNEVVSVNKTTDVWALGVLFYLCTRGRFPWQTATIMCKQYWEWEQWQKRKIPALPKKFTVFTEKALKLLKKTLCNKPKDRWTAKEIRKCVQKEKLLKPAKVHEDSSTS</sequence>
<evidence type="ECO:0000259" key="3">
    <source>
        <dbReference type="PROSITE" id="PS50011"/>
    </source>
</evidence>
<feature type="region of interest" description="Disordered" evidence="2">
    <location>
        <begin position="92"/>
        <end position="111"/>
    </location>
</feature>
<comment type="caution">
    <text evidence="4">The sequence shown here is derived from an EMBL/GenBank/DDBJ whole genome shotgun (WGS) entry which is preliminary data.</text>
</comment>
<proteinExistence type="predicted"/>
<gene>
    <name evidence="4" type="ORF">PENTCL1PPCAC_28175</name>
</gene>
<feature type="compositionally biased region" description="Basic and acidic residues" evidence="2">
    <location>
        <begin position="21"/>
        <end position="49"/>
    </location>
</feature>
<feature type="non-terminal residue" evidence="4">
    <location>
        <position position="1"/>
    </location>
</feature>
<feature type="region of interest" description="Disordered" evidence="2">
    <location>
        <begin position="18"/>
        <end position="82"/>
    </location>
</feature>